<keyword evidence="2" id="KW-0479">Metal-binding</keyword>
<keyword evidence="3" id="KW-0539">Nucleus</keyword>
<feature type="compositionally biased region" description="Polar residues" evidence="4">
    <location>
        <begin position="1"/>
        <end position="11"/>
    </location>
</feature>
<dbReference type="GO" id="GO:0006351">
    <property type="term" value="P:DNA-templated transcription"/>
    <property type="evidence" value="ECO:0007669"/>
    <property type="project" value="InterPro"/>
</dbReference>
<evidence type="ECO:0000313" key="7">
    <source>
        <dbReference type="Proteomes" id="UP000285146"/>
    </source>
</evidence>
<name>A0A423XFE6_9PEZI</name>
<organism evidence="6 7">
    <name type="scientific">Cytospora leucostoma</name>
    <dbReference type="NCBI Taxonomy" id="1230097"/>
    <lineage>
        <taxon>Eukaryota</taxon>
        <taxon>Fungi</taxon>
        <taxon>Dikarya</taxon>
        <taxon>Ascomycota</taxon>
        <taxon>Pezizomycotina</taxon>
        <taxon>Sordariomycetes</taxon>
        <taxon>Sordariomycetidae</taxon>
        <taxon>Diaporthales</taxon>
        <taxon>Cytosporaceae</taxon>
        <taxon>Cytospora</taxon>
    </lineage>
</organism>
<dbReference type="CDD" id="cd00067">
    <property type="entry name" value="GAL4"/>
    <property type="match status" value="1"/>
</dbReference>
<feature type="domain" description="Zn(2)-C6 fungal-type" evidence="5">
    <location>
        <begin position="53"/>
        <end position="96"/>
    </location>
</feature>
<dbReference type="InParanoid" id="A0A423XFE6"/>
<accession>A0A423XFE6</accession>
<evidence type="ECO:0000256" key="3">
    <source>
        <dbReference type="ARBA" id="ARBA00023242"/>
    </source>
</evidence>
<dbReference type="InterPro" id="IPR007219">
    <property type="entry name" value="XnlR_reg_dom"/>
</dbReference>
<dbReference type="GO" id="GO:0003677">
    <property type="term" value="F:DNA binding"/>
    <property type="evidence" value="ECO:0007669"/>
    <property type="project" value="InterPro"/>
</dbReference>
<evidence type="ECO:0000256" key="2">
    <source>
        <dbReference type="ARBA" id="ARBA00022723"/>
    </source>
</evidence>
<gene>
    <name evidence="6" type="ORF">VPNG_03347</name>
</gene>
<sequence>MSTVLTGSPQQEVDVEVGGEAGGVVATARATSPGPDPRQGPRPSLGLARRRREKAQLSCSTCRQRKTRCDRQQPFSTYVLRGQECTYAPDKRLVPLRPKASPDSVPAMHDRVVQLERLVKYISQTSIMKPEAVAQNQAEANSTCEPNQSQAIESFSSNLGTPVDDQSESGCMRMSGSEIHYVNDEHWAAILDNIADLKDHFDREEQLRLVTGPVGNLGDDSSAQHGALLLYGCRRPSSRQENLASLPPKTAADRYISRYFNRVDLVASLAVHGPTFLREYDQFWLDPSRAPIMWVGLIFGMICLAALASAASESTQGNEPEQQRLQTELYREKIVQCLVMDEYTKAGPHVLETVMHYVYVETGMLLRADSSKDIWYLLALDVNLAKRMGYHRDPQKPLQREVCW</sequence>
<dbReference type="InterPro" id="IPR001138">
    <property type="entry name" value="Zn2Cys6_DnaBD"/>
</dbReference>
<dbReference type="EMBL" id="LKEB01000011">
    <property type="protein sequence ID" value="ROW14929.1"/>
    <property type="molecule type" value="Genomic_DNA"/>
</dbReference>
<reference evidence="6 7" key="1">
    <citation type="submission" date="2015-09" db="EMBL/GenBank/DDBJ databases">
        <title>Host preference determinants of Valsa canker pathogens revealed by comparative genomics.</title>
        <authorList>
            <person name="Yin Z."/>
            <person name="Huang L."/>
        </authorList>
    </citation>
    <scope>NUCLEOTIDE SEQUENCE [LARGE SCALE GENOMIC DNA]</scope>
    <source>
        <strain evidence="6 7">SXYLt</strain>
    </source>
</reference>
<dbReference type="PANTHER" id="PTHR31001">
    <property type="entry name" value="UNCHARACTERIZED TRANSCRIPTIONAL REGULATORY PROTEIN"/>
    <property type="match status" value="1"/>
</dbReference>
<dbReference type="Gene3D" id="4.10.240.10">
    <property type="entry name" value="Zn(2)-C6 fungal-type DNA-binding domain"/>
    <property type="match status" value="1"/>
</dbReference>
<keyword evidence="7" id="KW-1185">Reference proteome</keyword>
<dbReference type="AlphaFoldDB" id="A0A423XFE6"/>
<dbReference type="SUPFAM" id="SSF57701">
    <property type="entry name" value="Zn2/Cys6 DNA-binding domain"/>
    <property type="match status" value="1"/>
</dbReference>
<dbReference type="CDD" id="cd12148">
    <property type="entry name" value="fungal_TF_MHR"/>
    <property type="match status" value="1"/>
</dbReference>
<dbReference type="InterPro" id="IPR036864">
    <property type="entry name" value="Zn2-C6_fun-type_DNA-bd_sf"/>
</dbReference>
<dbReference type="SMART" id="SM00066">
    <property type="entry name" value="GAL4"/>
    <property type="match status" value="1"/>
</dbReference>
<protein>
    <recommendedName>
        <fullName evidence="5">Zn(2)-C6 fungal-type domain-containing protein</fullName>
    </recommendedName>
</protein>
<dbReference type="Pfam" id="PF00172">
    <property type="entry name" value="Zn_clus"/>
    <property type="match status" value="1"/>
</dbReference>
<dbReference type="PANTHER" id="PTHR31001:SF74">
    <property type="entry name" value="ZN(II)2CYS6 TRANSCRIPTION FACTOR (EUROFUNG)"/>
    <property type="match status" value="1"/>
</dbReference>
<dbReference type="Pfam" id="PF04082">
    <property type="entry name" value="Fungal_trans"/>
    <property type="match status" value="1"/>
</dbReference>
<feature type="region of interest" description="Disordered" evidence="4">
    <location>
        <begin position="1"/>
        <end position="52"/>
    </location>
</feature>
<dbReference type="Proteomes" id="UP000285146">
    <property type="component" value="Unassembled WGS sequence"/>
</dbReference>
<proteinExistence type="predicted"/>
<dbReference type="GO" id="GO:0000981">
    <property type="term" value="F:DNA-binding transcription factor activity, RNA polymerase II-specific"/>
    <property type="evidence" value="ECO:0007669"/>
    <property type="project" value="InterPro"/>
</dbReference>
<dbReference type="InterPro" id="IPR050613">
    <property type="entry name" value="Sec_Metabolite_Reg"/>
</dbReference>
<dbReference type="OrthoDB" id="4934715at2759"/>
<comment type="subcellular location">
    <subcellularLocation>
        <location evidence="1">Nucleus</location>
    </subcellularLocation>
</comment>
<evidence type="ECO:0000259" key="5">
    <source>
        <dbReference type="SMART" id="SM00066"/>
    </source>
</evidence>
<evidence type="ECO:0000313" key="6">
    <source>
        <dbReference type="EMBL" id="ROW14929.1"/>
    </source>
</evidence>
<evidence type="ECO:0000256" key="1">
    <source>
        <dbReference type="ARBA" id="ARBA00004123"/>
    </source>
</evidence>
<dbReference type="GO" id="GO:0008270">
    <property type="term" value="F:zinc ion binding"/>
    <property type="evidence" value="ECO:0007669"/>
    <property type="project" value="InterPro"/>
</dbReference>
<comment type="caution">
    <text evidence="6">The sequence shown here is derived from an EMBL/GenBank/DDBJ whole genome shotgun (WGS) entry which is preliminary data.</text>
</comment>
<dbReference type="GO" id="GO:0005634">
    <property type="term" value="C:nucleus"/>
    <property type="evidence" value="ECO:0007669"/>
    <property type="project" value="UniProtKB-SubCell"/>
</dbReference>
<dbReference type="STRING" id="1230097.A0A423XFE6"/>
<evidence type="ECO:0000256" key="4">
    <source>
        <dbReference type="SAM" id="MobiDB-lite"/>
    </source>
</evidence>